<dbReference type="PROSITE" id="PS51257">
    <property type="entry name" value="PROKAR_LIPOPROTEIN"/>
    <property type="match status" value="1"/>
</dbReference>
<gene>
    <name evidence="2" type="ORF">SAMN05216368_1229</name>
</gene>
<reference evidence="2 3" key="1">
    <citation type="submission" date="2016-10" db="EMBL/GenBank/DDBJ databases">
        <authorList>
            <person name="Varghese N."/>
            <person name="Submissions S."/>
        </authorList>
    </citation>
    <scope>NUCLEOTIDE SEQUENCE [LARGE SCALE GENOMIC DNA]</scope>
    <source>
        <strain evidence="2 3">CGMCC 1.11215</strain>
    </source>
</reference>
<dbReference type="AlphaFoldDB" id="A0A5E9G3H4"/>
<sequence>MILSNPRRINQSLRGLRILVLAAAVGLMVSGCASSKPEAPEASATQTLPAVTSTPATPLPAPVVSTIVMSGSQLMSETATEQPVSTVNFADGTEASVAFLTAALGTAPEQFLESEIEACNNVTARYSWGGTALVLDVWEPAGFVVTFGDPSFNGIALQSSGDFGVGDNAQAFFDALPAEQAFDDNADNSGPFVYDKVADASPWGEDNAYGGAALMQPGGVVSRIVSPETARAFYC</sequence>
<feature type="compositionally biased region" description="Polar residues" evidence="1">
    <location>
        <begin position="45"/>
        <end position="55"/>
    </location>
</feature>
<evidence type="ECO:0000256" key="1">
    <source>
        <dbReference type="SAM" id="MobiDB-lite"/>
    </source>
</evidence>
<organism evidence="2 3">
    <name type="scientific">Cryobacterium flavum</name>
    <dbReference type="NCBI Taxonomy" id="1424659"/>
    <lineage>
        <taxon>Bacteria</taxon>
        <taxon>Bacillati</taxon>
        <taxon>Actinomycetota</taxon>
        <taxon>Actinomycetes</taxon>
        <taxon>Micrococcales</taxon>
        <taxon>Microbacteriaceae</taxon>
        <taxon>Cryobacterium</taxon>
    </lineage>
</organism>
<name>A0A5E9G3H4_9MICO</name>
<protein>
    <submittedName>
        <fullName evidence="2">Uncharacterized protein</fullName>
    </submittedName>
</protein>
<feature type="region of interest" description="Disordered" evidence="1">
    <location>
        <begin position="36"/>
        <end position="55"/>
    </location>
</feature>
<evidence type="ECO:0000313" key="3">
    <source>
        <dbReference type="Proteomes" id="UP000199639"/>
    </source>
</evidence>
<dbReference type="EMBL" id="FNIB01000022">
    <property type="protein sequence ID" value="SDO53462.1"/>
    <property type="molecule type" value="Genomic_DNA"/>
</dbReference>
<evidence type="ECO:0000313" key="2">
    <source>
        <dbReference type="EMBL" id="SDO53462.1"/>
    </source>
</evidence>
<dbReference type="Proteomes" id="UP000199639">
    <property type="component" value="Unassembled WGS sequence"/>
</dbReference>
<accession>A0A5E9G3H4</accession>
<proteinExistence type="predicted"/>